<comment type="caution">
    <text evidence="6">The sequence shown here is derived from an EMBL/GenBank/DDBJ whole genome shotgun (WGS) entry which is preliminary data.</text>
</comment>
<evidence type="ECO:0000256" key="2">
    <source>
        <dbReference type="ARBA" id="ARBA00023082"/>
    </source>
</evidence>
<dbReference type="SUPFAM" id="SSF88946">
    <property type="entry name" value="Sigma2 domain of RNA polymerase sigma factors"/>
    <property type="match status" value="1"/>
</dbReference>
<evidence type="ECO:0000256" key="1">
    <source>
        <dbReference type="ARBA" id="ARBA00023015"/>
    </source>
</evidence>
<dbReference type="InterPro" id="IPR007627">
    <property type="entry name" value="RNA_pol_sigma70_r2"/>
</dbReference>
<feature type="domain" description="RNA polymerase sigma-70 region 2" evidence="5">
    <location>
        <begin position="32"/>
        <end position="93"/>
    </location>
</feature>
<dbReference type="Proteomes" id="UP000050277">
    <property type="component" value="Unassembled WGS sequence"/>
</dbReference>
<keyword evidence="1" id="KW-0805">Transcription regulation</keyword>
<keyword evidence="7" id="KW-1185">Reference proteome</keyword>
<name>A0A0N8GT86_9CHLR</name>
<dbReference type="STRING" id="70996.SE18_01740"/>
<evidence type="ECO:0000259" key="5">
    <source>
        <dbReference type="Pfam" id="PF04542"/>
    </source>
</evidence>
<evidence type="ECO:0000256" key="4">
    <source>
        <dbReference type="ARBA" id="ARBA00023163"/>
    </source>
</evidence>
<protein>
    <recommendedName>
        <fullName evidence="5">RNA polymerase sigma-70 region 2 domain-containing protein</fullName>
    </recommendedName>
</protein>
<keyword evidence="2" id="KW-0731">Sigma factor</keyword>
<evidence type="ECO:0000313" key="7">
    <source>
        <dbReference type="Proteomes" id="UP000050277"/>
    </source>
</evidence>
<dbReference type="GO" id="GO:0003677">
    <property type="term" value="F:DNA binding"/>
    <property type="evidence" value="ECO:0007669"/>
    <property type="project" value="UniProtKB-KW"/>
</dbReference>
<dbReference type="PANTHER" id="PTHR43133">
    <property type="entry name" value="RNA POLYMERASE ECF-TYPE SIGMA FACTO"/>
    <property type="match status" value="1"/>
</dbReference>
<evidence type="ECO:0000313" key="6">
    <source>
        <dbReference type="EMBL" id="KPL91402.1"/>
    </source>
</evidence>
<dbReference type="GO" id="GO:0016987">
    <property type="term" value="F:sigma factor activity"/>
    <property type="evidence" value="ECO:0007669"/>
    <property type="project" value="UniProtKB-KW"/>
</dbReference>
<reference evidence="6 7" key="1">
    <citation type="submission" date="2015-07" db="EMBL/GenBank/DDBJ databases">
        <title>Whole genome sequence of Herpetosiphon geysericola DSM 7119.</title>
        <authorList>
            <person name="Hemp J."/>
            <person name="Ward L.M."/>
            <person name="Pace L.A."/>
            <person name="Fischer W.W."/>
        </authorList>
    </citation>
    <scope>NUCLEOTIDE SEQUENCE [LARGE SCALE GENOMIC DNA]</scope>
    <source>
        <strain evidence="6 7">DSM 7119</strain>
    </source>
</reference>
<organism evidence="6 7">
    <name type="scientific">Herpetosiphon geysericola</name>
    <dbReference type="NCBI Taxonomy" id="70996"/>
    <lineage>
        <taxon>Bacteria</taxon>
        <taxon>Bacillati</taxon>
        <taxon>Chloroflexota</taxon>
        <taxon>Chloroflexia</taxon>
        <taxon>Herpetosiphonales</taxon>
        <taxon>Herpetosiphonaceae</taxon>
        <taxon>Herpetosiphon</taxon>
    </lineage>
</organism>
<accession>A0A0N8GT86</accession>
<dbReference type="GO" id="GO:0006352">
    <property type="term" value="P:DNA-templated transcription initiation"/>
    <property type="evidence" value="ECO:0007669"/>
    <property type="project" value="InterPro"/>
</dbReference>
<dbReference type="EMBL" id="LGKP01000005">
    <property type="protein sequence ID" value="KPL91402.1"/>
    <property type="molecule type" value="Genomic_DNA"/>
</dbReference>
<dbReference type="RefSeq" id="WP_054532695.1">
    <property type="nucleotide sequence ID" value="NZ_LGKP01000005.1"/>
</dbReference>
<dbReference type="OrthoDB" id="1056775at2"/>
<dbReference type="PANTHER" id="PTHR43133:SF8">
    <property type="entry name" value="RNA POLYMERASE SIGMA FACTOR HI_1459-RELATED"/>
    <property type="match status" value="1"/>
</dbReference>
<keyword evidence="3" id="KW-0238">DNA-binding</keyword>
<keyword evidence="4" id="KW-0804">Transcription</keyword>
<dbReference type="InterPro" id="IPR013325">
    <property type="entry name" value="RNA_pol_sigma_r2"/>
</dbReference>
<dbReference type="Pfam" id="PF04542">
    <property type="entry name" value="Sigma70_r2"/>
    <property type="match status" value="1"/>
</dbReference>
<dbReference type="Gene3D" id="1.10.1740.10">
    <property type="match status" value="1"/>
</dbReference>
<gene>
    <name evidence="6" type="ORF">SE18_01740</name>
</gene>
<dbReference type="InterPro" id="IPR039425">
    <property type="entry name" value="RNA_pol_sigma-70-like"/>
</dbReference>
<proteinExistence type="predicted"/>
<evidence type="ECO:0000256" key="3">
    <source>
        <dbReference type="ARBA" id="ARBA00023125"/>
    </source>
</evidence>
<dbReference type="AlphaFoldDB" id="A0A0N8GT86"/>
<sequence>MHDTMTSTALYTACFEQDSLAQHEAYTTLWHMLYRVAYAMLHAYPDGDAITTDCTQKALIKIHRNLGQCQNPATFREWCMQIVRRTVLDELRRPEHRRRASMPDAEHGPWAAPIETLQLDDLRGILTEVIDAGPLSARSRRVVVGRYFSEQNDDLLAQTESELAQKPVLASHIQVTRAKNLAALRRDPALIARLREFVEEG</sequence>